<feature type="binding site" evidence="8">
    <location>
        <position position="330"/>
    </location>
    <ligand>
        <name>Mn(2+)</name>
        <dbReference type="ChEBI" id="CHEBI:29035"/>
    </ligand>
</feature>
<dbReference type="SUPFAM" id="SSF53649">
    <property type="entry name" value="Alkaline phosphatase-like"/>
    <property type="match status" value="1"/>
</dbReference>
<dbReference type="AlphaFoldDB" id="A0A2W7S3M9"/>
<sequence>MQKNLLSRLQRWILVLAITFFIIMTVARIFTFTLFNTVAFSWSSFFKVLWLGFRFDARDVGIMVILMLLLGLIKPLHPFRSKLGKKIAFIIWFIAIIILTVFYTFDYGHFAYLDVRLNAQALDFLHNARISLGMMWQTYHVIWILLGMIVFVAITFWWVRFTYQRIALTDARHEPFKFRRTLFSIIYFLVFGFGIFGKFEQYPLRWSDAFSLNSDFNAQASLNPFQSFFSTLAFRQSTYNEALARKYYPLMVEYLGITQPDSVNLNYVRHIPADTSLPGTHPNIILVISESFSAYKSSLFGNPLNSTPFIDQLAAKSIFFDHMFTPGFGTARGVWTTITGLTDVEQNKTASRNPQIVDQQTIINSFKNYGHYYFIGGSTSWANIKGLLENNIDSLHIYEEKDYNYPRLDVWGISDHNLFTAANKVLAEQTRPFFAVIQTADNHRPYSIATEDLKQFKKITLPNDSLLKYGFTSNDEYNAFRYFDYNVQHFIETIQKEPYFNNTIIAFVGDHGLVGNAEALFPKAYTSQGLTKNHVPFIIYAPKLVKPAKHTMLASQVDVLPILAGLANIPYTNTGMGRDLLHVKDTSQNMAFIFEGEQQELGLLQHQYFVTQPIAKPEKIKIFSMIDNAPVPHNAQTDSLQKSMQTWMQAIYETTRYITHHNKKKVSGK</sequence>
<dbReference type="GO" id="GO:0005886">
    <property type="term" value="C:plasma membrane"/>
    <property type="evidence" value="ECO:0007669"/>
    <property type="project" value="UniProtKB-SubCell"/>
</dbReference>
<keyword evidence="4 9" id="KW-1133">Transmembrane helix</keyword>
<dbReference type="Pfam" id="PF00884">
    <property type="entry name" value="Sulfatase"/>
    <property type="match status" value="1"/>
</dbReference>
<comment type="caution">
    <text evidence="11">The sequence shown here is derived from an EMBL/GenBank/DDBJ whole genome shotgun (WGS) entry which is preliminary data.</text>
</comment>
<dbReference type="GO" id="GO:0016740">
    <property type="term" value="F:transferase activity"/>
    <property type="evidence" value="ECO:0007669"/>
    <property type="project" value="UniProtKB-KW"/>
</dbReference>
<dbReference type="EMBL" id="QKZV01000001">
    <property type="protein sequence ID" value="PZX65686.1"/>
    <property type="molecule type" value="Genomic_DNA"/>
</dbReference>
<feature type="transmembrane region" description="Helical" evidence="9">
    <location>
        <begin position="180"/>
        <end position="199"/>
    </location>
</feature>
<dbReference type="InterPro" id="IPR012160">
    <property type="entry name" value="LtaS-like"/>
</dbReference>
<keyword evidence="7" id="KW-0464">Manganese</keyword>
<dbReference type="InterPro" id="IPR017850">
    <property type="entry name" value="Alkaline_phosphatase_core_sf"/>
</dbReference>
<evidence type="ECO:0000256" key="7">
    <source>
        <dbReference type="PIRSR" id="PIRSR005091-2"/>
    </source>
</evidence>
<keyword evidence="12" id="KW-1185">Reference proteome</keyword>
<evidence type="ECO:0000256" key="2">
    <source>
        <dbReference type="ARBA" id="ARBA00022475"/>
    </source>
</evidence>
<proteinExistence type="predicted"/>
<dbReference type="RefSeq" id="WP_111293153.1">
    <property type="nucleotide sequence ID" value="NZ_QKZV01000001.1"/>
</dbReference>
<evidence type="ECO:0000256" key="8">
    <source>
        <dbReference type="PIRSR" id="PIRSR005091-3"/>
    </source>
</evidence>
<dbReference type="PANTHER" id="PTHR47371:SF3">
    <property type="entry name" value="PHOSPHOGLYCEROL TRANSFERASE I"/>
    <property type="match status" value="1"/>
</dbReference>
<keyword evidence="3 9" id="KW-0812">Transmembrane</keyword>
<protein>
    <submittedName>
        <fullName evidence="11">Phosphoglycerol transferase MdoB-like AlkP superfamily enzyme</fullName>
    </submittedName>
</protein>
<evidence type="ECO:0000256" key="3">
    <source>
        <dbReference type="ARBA" id="ARBA00022692"/>
    </source>
</evidence>
<feature type="binding site" evidence="8">
    <location>
        <position position="510"/>
    </location>
    <ligand>
        <name>Mn(2+)</name>
        <dbReference type="ChEBI" id="CHEBI:29035"/>
    </ligand>
</feature>
<dbReference type="Gene3D" id="3.40.720.10">
    <property type="entry name" value="Alkaline Phosphatase, subunit A"/>
    <property type="match status" value="1"/>
</dbReference>
<feature type="binding site" evidence="7">
    <location>
        <position position="443"/>
    </location>
    <ligand>
        <name>substrate</name>
    </ligand>
</feature>
<feature type="transmembrane region" description="Helical" evidence="9">
    <location>
        <begin position="141"/>
        <end position="159"/>
    </location>
</feature>
<dbReference type="PANTHER" id="PTHR47371">
    <property type="entry name" value="LIPOTEICHOIC ACID SYNTHASE"/>
    <property type="match status" value="1"/>
</dbReference>
<feature type="transmembrane region" description="Helical" evidence="9">
    <location>
        <begin position="12"/>
        <end position="35"/>
    </location>
</feature>
<organism evidence="11 12">
    <name type="scientific">Hydrotalea sandarakina</name>
    <dbReference type="NCBI Taxonomy" id="1004304"/>
    <lineage>
        <taxon>Bacteria</taxon>
        <taxon>Pseudomonadati</taxon>
        <taxon>Bacteroidota</taxon>
        <taxon>Chitinophagia</taxon>
        <taxon>Chitinophagales</taxon>
        <taxon>Chitinophagaceae</taxon>
        <taxon>Hydrotalea</taxon>
    </lineage>
</organism>
<accession>A0A2W7S3M9</accession>
<evidence type="ECO:0000256" key="6">
    <source>
        <dbReference type="PIRSR" id="PIRSR005091-1"/>
    </source>
</evidence>
<name>A0A2W7S3M9_9BACT</name>
<evidence type="ECO:0000256" key="9">
    <source>
        <dbReference type="SAM" id="Phobius"/>
    </source>
</evidence>
<evidence type="ECO:0000313" key="12">
    <source>
        <dbReference type="Proteomes" id="UP000249720"/>
    </source>
</evidence>
<feature type="active site" evidence="6">
    <location>
        <position position="330"/>
    </location>
</feature>
<dbReference type="Proteomes" id="UP000249720">
    <property type="component" value="Unassembled WGS sequence"/>
</dbReference>
<reference evidence="11 12" key="1">
    <citation type="submission" date="2018-06" db="EMBL/GenBank/DDBJ databases">
        <title>Genomic Encyclopedia of Archaeal and Bacterial Type Strains, Phase II (KMG-II): from individual species to whole genera.</title>
        <authorList>
            <person name="Goeker M."/>
        </authorList>
    </citation>
    <scope>NUCLEOTIDE SEQUENCE [LARGE SCALE GENOMIC DNA]</scope>
    <source>
        <strain evidence="11 12">DSM 23241</strain>
    </source>
</reference>
<evidence type="ECO:0000256" key="4">
    <source>
        <dbReference type="ARBA" id="ARBA00022989"/>
    </source>
</evidence>
<feature type="domain" description="Sulfatase N-terminal" evidence="10">
    <location>
        <begin position="282"/>
        <end position="569"/>
    </location>
</feature>
<evidence type="ECO:0000259" key="10">
    <source>
        <dbReference type="Pfam" id="PF00884"/>
    </source>
</evidence>
<dbReference type="InterPro" id="IPR000917">
    <property type="entry name" value="Sulfatase_N"/>
</dbReference>
<evidence type="ECO:0000256" key="1">
    <source>
        <dbReference type="ARBA" id="ARBA00004651"/>
    </source>
</evidence>
<dbReference type="GO" id="GO:0046872">
    <property type="term" value="F:metal ion binding"/>
    <property type="evidence" value="ECO:0007669"/>
    <property type="project" value="UniProtKB-KW"/>
</dbReference>
<evidence type="ECO:0000313" key="11">
    <source>
        <dbReference type="EMBL" id="PZX65686.1"/>
    </source>
</evidence>
<dbReference type="PIRSF" id="PIRSF005091">
    <property type="entry name" value="Mmb_sulf_HI1246"/>
    <property type="match status" value="1"/>
</dbReference>
<feature type="binding site" evidence="8">
    <location>
        <position position="511"/>
    </location>
    <ligand>
        <name>Mn(2+)</name>
        <dbReference type="ChEBI" id="CHEBI:29035"/>
    </ligand>
</feature>
<feature type="transmembrane region" description="Helical" evidence="9">
    <location>
        <begin position="55"/>
        <end position="75"/>
    </location>
</feature>
<comment type="subcellular location">
    <subcellularLocation>
        <location evidence="1">Cell membrane</location>
        <topology evidence="1">Multi-pass membrane protein</topology>
    </subcellularLocation>
</comment>
<gene>
    <name evidence="11" type="ORF">LX80_00176</name>
</gene>
<feature type="binding site" evidence="8">
    <location>
        <position position="290"/>
    </location>
    <ligand>
        <name>Mn(2+)</name>
        <dbReference type="ChEBI" id="CHEBI:29035"/>
    </ligand>
</feature>
<keyword evidence="2" id="KW-1003">Cell membrane</keyword>
<dbReference type="OrthoDB" id="9777768at2"/>
<feature type="transmembrane region" description="Helical" evidence="9">
    <location>
        <begin position="87"/>
        <end position="105"/>
    </location>
</feature>
<evidence type="ECO:0000256" key="5">
    <source>
        <dbReference type="ARBA" id="ARBA00023136"/>
    </source>
</evidence>
<keyword evidence="5 9" id="KW-0472">Membrane</keyword>
<dbReference type="InterPro" id="IPR050448">
    <property type="entry name" value="OpgB/LTA_synthase_biosynth"/>
</dbReference>
<dbReference type="CDD" id="cd16015">
    <property type="entry name" value="LTA_synthase"/>
    <property type="match status" value="1"/>
</dbReference>
<keyword evidence="11" id="KW-0808">Transferase</keyword>
<keyword evidence="7" id="KW-0479">Metal-binding</keyword>